<dbReference type="GO" id="GO:0016887">
    <property type="term" value="F:ATP hydrolysis activity"/>
    <property type="evidence" value="ECO:0007669"/>
    <property type="project" value="InterPro"/>
</dbReference>
<dbReference type="PROSITE" id="PS50893">
    <property type="entry name" value="ABC_TRANSPORTER_2"/>
    <property type="match status" value="1"/>
</dbReference>
<comment type="caution">
    <text evidence="5">The sequence shown here is derived from an EMBL/GenBank/DDBJ whole genome shotgun (WGS) entry which is preliminary data.</text>
</comment>
<dbReference type="Pfam" id="PF00005">
    <property type="entry name" value="ABC_tran"/>
    <property type="match status" value="1"/>
</dbReference>
<dbReference type="InterPro" id="IPR003593">
    <property type="entry name" value="AAA+_ATPase"/>
</dbReference>
<sequence>MLTLLRYGMRIAPFAAASTVGLAVLGSLLGMAVTLLTGQVVGAVPGIVGDAPGAMSLWAFGWLLAALLTVFVLDSLQPALHRVAEMVLEAAVVREIGIGITEPLLRPLRIEHLEDGEVLDVQERAKGKGGFHLAQGMGQLPWVLAARITMIGSAVIVGVMFSWAVAALLVGVTLLLEWHQGRMIEREIDVWWGNTEEQRRANYVFDLGMRDAPKELRVFGLHDWLVRRYTQEWAAGFRAVWARRGRNVGWSVVMGLARLAADGFAILLVGRAALAGELPIAQVATTIPAILAIGVAGSGYGIVQIRRGLSAYRAMVALPETIATRHPESAAGGSHRVETMPVREIRFEQVTFRYPGAETDVLRGLDLTIRAREALALVGVNGAGKSTLVKLLGGVYRPTSGRITVDGVDLAELDLAVWQRRIAAIVQDFLRFPLPADDNVRFGAIERAGDDGVRARVAREAGIAELVRELPAGWETVLDKAFEGGVDLSGGEWQRFALARALYAVHGGAGVLVLDEPAAALDVRAEIELVERYLELTAGVASLIISHRFSVVRNADRICVLADGRIVEDGTHDQLLAADGAYAKMFRLQAERYVSGAADA</sequence>
<accession>A0A841SJ26</accession>
<feature type="transmembrane region" description="Helical" evidence="3">
    <location>
        <begin position="248"/>
        <end position="274"/>
    </location>
</feature>
<dbReference type="AlphaFoldDB" id="A0A841SJ26"/>
<evidence type="ECO:0000259" key="4">
    <source>
        <dbReference type="PROSITE" id="PS50893"/>
    </source>
</evidence>
<dbReference type="PANTHER" id="PTHR24221:SF646">
    <property type="entry name" value="HAEMOLYSIN SECRETION ATP-BINDING PROTEIN"/>
    <property type="match status" value="1"/>
</dbReference>
<keyword evidence="1" id="KW-0547">Nucleotide-binding</keyword>
<dbReference type="InterPro" id="IPR017871">
    <property type="entry name" value="ABC_transporter-like_CS"/>
</dbReference>
<keyword evidence="3" id="KW-1133">Transmembrane helix</keyword>
<dbReference type="EMBL" id="JACHKF010000001">
    <property type="protein sequence ID" value="MBB6569914.1"/>
    <property type="molecule type" value="Genomic_DNA"/>
</dbReference>
<dbReference type="Proteomes" id="UP000553957">
    <property type="component" value="Unassembled WGS sequence"/>
</dbReference>
<dbReference type="PANTHER" id="PTHR24221">
    <property type="entry name" value="ATP-BINDING CASSETTE SUB-FAMILY B"/>
    <property type="match status" value="1"/>
</dbReference>
<proteinExistence type="predicted"/>
<feature type="transmembrane region" description="Helical" evidence="3">
    <location>
        <begin position="280"/>
        <end position="303"/>
    </location>
</feature>
<dbReference type="SMART" id="SM00382">
    <property type="entry name" value="AAA"/>
    <property type="match status" value="1"/>
</dbReference>
<dbReference type="InterPro" id="IPR039421">
    <property type="entry name" value="Type_1_exporter"/>
</dbReference>
<evidence type="ECO:0000313" key="5">
    <source>
        <dbReference type="EMBL" id="MBB6569914.1"/>
    </source>
</evidence>
<feature type="transmembrane region" description="Helical" evidence="3">
    <location>
        <begin position="53"/>
        <end position="73"/>
    </location>
</feature>
<dbReference type="PROSITE" id="PS00211">
    <property type="entry name" value="ABC_TRANSPORTER_1"/>
    <property type="match status" value="1"/>
</dbReference>
<dbReference type="Gene3D" id="3.40.50.300">
    <property type="entry name" value="P-loop containing nucleotide triphosphate hydrolases"/>
    <property type="match status" value="1"/>
</dbReference>
<evidence type="ECO:0000256" key="3">
    <source>
        <dbReference type="SAM" id="Phobius"/>
    </source>
</evidence>
<reference evidence="5 6" key="1">
    <citation type="submission" date="2020-08" db="EMBL/GenBank/DDBJ databases">
        <title>Sequencing the genomes of 1000 actinobacteria strains.</title>
        <authorList>
            <person name="Klenk H.-P."/>
        </authorList>
    </citation>
    <scope>NUCLEOTIDE SEQUENCE [LARGE SCALE GENOMIC DNA]</scope>
    <source>
        <strain evidence="5 6">DSM 15626</strain>
    </source>
</reference>
<feature type="transmembrane region" description="Helical" evidence="3">
    <location>
        <begin position="154"/>
        <end position="176"/>
    </location>
</feature>
<feature type="domain" description="ABC transporter" evidence="4">
    <location>
        <begin position="345"/>
        <end position="588"/>
    </location>
</feature>
<dbReference type="GO" id="GO:0034040">
    <property type="term" value="F:ATPase-coupled lipid transmembrane transporter activity"/>
    <property type="evidence" value="ECO:0007669"/>
    <property type="project" value="TreeGrafter"/>
</dbReference>
<dbReference type="InterPro" id="IPR003439">
    <property type="entry name" value="ABC_transporter-like_ATP-bd"/>
</dbReference>
<dbReference type="SUPFAM" id="SSF52540">
    <property type="entry name" value="P-loop containing nucleoside triphosphate hydrolases"/>
    <property type="match status" value="1"/>
</dbReference>
<dbReference type="InterPro" id="IPR027417">
    <property type="entry name" value="P-loop_NTPase"/>
</dbReference>
<evidence type="ECO:0000256" key="2">
    <source>
        <dbReference type="ARBA" id="ARBA00022840"/>
    </source>
</evidence>
<evidence type="ECO:0000313" key="6">
    <source>
        <dbReference type="Proteomes" id="UP000553957"/>
    </source>
</evidence>
<keyword evidence="3" id="KW-0472">Membrane</keyword>
<organism evidence="5 6">
    <name type="scientific">Kribbella sandramycini</name>
    <dbReference type="NCBI Taxonomy" id="60450"/>
    <lineage>
        <taxon>Bacteria</taxon>
        <taxon>Bacillati</taxon>
        <taxon>Actinomycetota</taxon>
        <taxon>Actinomycetes</taxon>
        <taxon>Propionibacteriales</taxon>
        <taxon>Kribbellaceae</taxon>
        <taxon>Kribbella</taxon>
    </lineage>
</organism>
<gene>
    <name evidence="5" type="ORF">HNR71_005551</name>
</gene>
<dbReference type="RefSeq" id="WP_337796557.1">
    <property type="nucleotide sequence ID" value="NZ_BAAAGT010000002.1"/>
</dbReference>
<protein>
    <submittedName>
        <fullName evidence="5">ATP-binding cassette subfamily B protein</fullName>
    </submittedName>
</protein>
<feature type="transmembrane region" description="Helical" evidence="3">
    <location>
        <begin position="130"/>
        <end position="148"/>
    </location>
</feature>
<name>A0A841SJ26_9ACTN</name>
<dbReference type="GO" id="GO:0005524">
    <property type="term" value="F:ATP binding"/>
    <property type="evidence" value="ECO:0007669"/>
    <property type="project" value="UniProtKB-KW"/>
</dbReference>
<keyword evidence="3" id="KW-0812">Transmembrane</keyword>
<evidence type="ECO:0000256" key="1">
    <source>
        <dbReference type="ARBA" id="ARBA00022741"/>
    </source>
</evidence>
<keyword evidence="2 5" id="KW-0067">ATP-binding</keyword>